<dbReference type="Pfam" id="PF02698">
    <property type="entry name" value="DUF218"/>
    <property type="match status" value="1"/>
</dbReference>
<dbReference type="PANTHER" id="PTHR30336:SF4">
    <property type="entry name" value="ENVELOPE BIOGENESIS FACTOR ELYC"/>
    <property type="match status" value="1"/>
</dbReference>
<gene>
    <name evidence="3" type="ORF">SAMN02746091_00851</name>
</gene>
<dbReference type="CDD" id="cd06259">
    <property type="entry name" value="YdcF-like"/>
    <property type="match status" value="1"/>
</dbReference>
<keyword evidence="1" id="KW-1133">Transmembrane helix</keyword>
<evidence type="ECO:0000313" key="3">
    <source>
        <dbReference type="EMBL" id="SHE66160.1"/>
    </source>
</evidence>
<accession>A0A1M4VBD7</accession>
<dbReference type="GO" id="GO:0005886">
    <property type="term" value="C:plasma membrane"/>
    <property type="evidence" value="ECO:0007669"/>
    <property type="project" value="TreeGrafter"/>
</dbReference>
<keyword evidence="1" id="KW-0472">Membrane</keyword>
<proteinExistence type="predicted"/>
<dbReference type="AlphaFoldDB" id="A0A1M4VBD7"/>
<evidence type="ECO:0000313" key="4">
    <source>
        <dbReference type="Proteomes" id="UP000184423"/>
    </source>
</evidence>
<dbReference type="InterPro" id="IPR014729">
    <property type="entry name" value="Rossmann-like_a/b/a_fold"/>
</dbReference>
<dbReference type="InterPro" id="IPR051599">
    <property type="entry name" value="Cell_Envelope_Assoc"/>
</dbReference>
<organism evidence="3 4">
    <name type="scientific">Caloramator proteoclasticus DSM 10124</name>
    <dbReference type="NCBI Taxonomy" id="1121262"/>
    <lineage>
        <taxon>Bacteria</taxon>
        <taxon>Bacillati</taxon>
        <taxon>Bacillota</taxon>
        <taxon>Clostridia</taxon>
        <taxon>Eubacteriales</taxon>
        <taxon>Clostridiaceae</taxon>
        <taxon>Caloramator</taxon>
    </lineage>
</organism>
<evidence type="ECO:0000256" key="1">
    <source>
        <dbReference type="SAM" id="Phobius"/>
    </source>
</evidence>
<dbReference type="EMBL" id="FQVG01000011">
    <property type="protein sequence ID" value="SHE66160.1"/>
    <property type="molecule type" value="Genomic_DNA"/>
</dbReference>
<sequence>MNKLKRFVLTVLAFGVFVYLFLLSMIIGFGFSSKEKEADCVIVLGCRVYGKLMSPFLMERTDKGLSLLNEGKVKHIIVSGGKGQGEGIEEAEAMKEYLIAKGVSKEKILVENKSKNTYENLKYSKEIMNRKNLKSAIIVSNKFHLFRSMVVAKKFGINASYQGVFVKKHIGDEIYGYLREPFALIKYIVKSYI</sequence>
<dbReference type="Gene3D" id="3.40.50.620">
    <property type="entry name" value="HUPs"/>
    <property type="match status" value="1"/>
</dbReference>
<reference evidence="4" key="1">
    <citation type="submission" date="2016-11" db="EMBL/GenBank/DDBJ databases">
        <authorList>
            <person name="Varghese N."/>
            <person name="Submissions S."/>
        </authorList>
    </citation>
    <scope>NUCLEOTIDE SEQUENCE [LARGE SCALE GENOMIC DNA]</scope>
    <source>
        <strain evidence="4">DSM 10124</strain>
    </source>
</reference>
<dbReference type="GO" id="GO:0043164">
    <property type="term" value="P:Gram-negative-bacterium-type cell wall biogenesis"/>
    <property type="evidence" value="ECO:0007669"/>
    <property type="project" value="TreeGrafter"/>
</dbReference>
<dbReference type="GO" id="GO:0000270">
    <property type="term" value="P:peptidoglycan metabolic process"/>
    <property type="evidence" value="ECO:0007669"/>
    <property type="project" value="TreeGrafter"/>
</dbReference>
<dbReference type="RefSeq" id="WP_073248050.1">
    <property type="nucleotide sequence ID" value="NZ_FQVG01000011.1"/>
</dbReference>
<dbReference type="Proteomes" id="UP000184423">
    <property type="component" value="Unassembled WGS sequence"/>
</dbReference>
<feature type="transmembrane region" description="Helical" evidence="1">
    <location>
        <begin position="7"/>
        <end position="31"/>
    </location>
</feature>
<evidence type="ECO:0000259" key="2">
    <source>
        <dbReference type="Pfam" id="PF02698"/>
    </source>
</evidence>
<keyword evidence="4" id="KW-1185">Reference proteome</keyword>
<protein>
    <submittedName>
        <fullName evidence="3">Uncharacterized SAM-binding protein YcdF, DUF218 family</fullName>
    </submittedName>
</protein>
<dbReference type="PANTHER" id="PTHR30336">
    <property type="entry name" value="INNER MEMBRANE PROTEIN, PROBABLE PERMEASE"/>
    <property type="match status" value="1"/>
</dbReference>
<dbReference type="InterPro" id="IPR003848">
    <property type="entry name" value="DUF218"/>
</dbReference>
<feature type="domain" description="DUF218" evidence="2">
    <location>
        <begin position="39"/>
        <end position="159"/>
    </location>
</feature>
<name>A0A1M4VBD7_9CLOT</name>
<keyword evidence="1" id="KW-0812">Transmembrane</keyword>